<accession>A0ABR3ES27</accession>
<reference evidence="2 3" key="1">
    <citation type="submission" date="2024-02" db="EMBL/GenBank/DDBJ databases">
        <title>A draft genome for the cacao thread blight pathogen Marasmius crinis-equi.</title>
        <authorList>
            <person name="Cohen S.P."/>
            <person name="Baruah I.K."/>
            <person name="Amoako-Attah I."/>
            <person name="Bukari Y."/>
            <person name="Meinhardt L.W."/>
            <person name="Bailey B.A."/>
        </authorList>
    </citation>
    <scope>NUCLEOTIDE SEQUENCE [LARGE SCALE GENOMIC DNA]</scope>
    <source>
        <strain evidence="2 3">GH-76</strain>
    </source>
</reference>
<dbReference type="Pfam" id="PF00501">
    <property type="entry name" value="AMP-binding"/>
    <property type="match status" value="1"/>
</dbReference>
<organism evidence="2 3">
    <name type="scientific">Marasmius crinis-equi</name>
    <dbReference type="NCBI Taxonomy" id="585013"/>
    <lineage>
        <taxon>Eukaryota</taxon>
        <taxon>Fungi</taxon>
        <taxon>Dikarya</taxon>
        <taxon>Basidiomycota</taxon>
        <taxon>Agaricomycotina</taxon>
        <taxon>Agaricomycetes</taxon>
        <taxon>Agaricomycetidae</taxon>
        <taxon>Agaricales</taxon>
        <taxon>Marasmiineae</taxon>
        <taxon>Marasmiaceae</taxon>
        <taxon>Marasmius</taxon>
    </lineage>
</organism>
<name>A0ABR3ES27_9AGAR</name>
<dbReference type="Proteomes" id="UP001465976">
    <property type="component" value="Unassembled WGS sequence"/>
</dbReference>
<dbReference type="EMBL" id="JBAHYK010002159">
    <property type="protein sequence ID" value="KAL0565698.1"/>
    <property type="molecule type" value="Genomic_DNA"/>
</dbReference>
<dbReference type="SUPFAM" id="SSF56801">
    <property type="entry name" value="Acetyl-CoA synthetase-like"/>
    <property type="match status" value="1"/>
</dbReference>
<dbReference type="Gene3D" id="3.40.50.980">
    <property type="match status" value="1"/>
</dbReference>
<sequence length="242" mass="26598">MVETFLRGLPPSLSNGIAPTSRNFKLPPLDGSLTLPEIYDWHYVKNPTKTLFVYDSEPVGYTHITYREVVPASHRAAQWIASTISVELDDITNTTPPVAVIANTDTITHFTVQLGLLKAGISYIAITPRTSPTVVAYLAEKVGVKHVFHSSEPAVVALVQASSELMKQMYSRPLLYSAMPEFRDIFHDGPYPQTSLRTRAFVPEALASSHPHSGPCPQLVGGCAPKPPACFKLRFNLPRSSR</sequence>
<proteinExistence type="predicted"/>
<dbReference type="InterPro" id="IPR000873">
    <property type="entry name" value="AMP-dep_synth/lig_dom"/>
</dbReference>
<feature type="domain" description="AMP-dependent synthetase/ligase" evidence="1">
    <location>
        <begin position="44"/>
        <end position="159"/>
    </location>
</feature>
<protein>
    <recommendedName>
        <fullName evidence="1">AMP-dependent synthetase/ligase domain-containing protein</fullName>
    </recommendedName>
</protein>
<evidence type="ECO:0000313" key="3">
    <source>
        <dbReference type="Proteomes" id="UP001465976"/>
    </source>
</evidence>
<evidence type="ECO:0000259" key="1">
    <source>
        <dbReference type="Pfam" id="PF00501"/>
    </source>
</evidence>
<comment type="caution">
    <text evidence="2">The sequence shown here is derived from an EMBL/GenBank/DDBJ whole genome shotgun (WGS) entry which is preliminary data.</text>
</comment>
<evidence type="ECO:0000313" key="2">
    <source>
        <dbReference type="EMBL" id="KAL0565698.1"/>
    </source>
</evidence>
<keyword evidence="3" id="KW-1185">Reference proteome</keyword>
<gene>
    <name evidence="2" type="ORF">V5O48_016324</name>
</gene>